<gene>
    <name evidence="1" type="ORF">P250_03265</name>
</gene>
<dbReference type="EMBL" id="JIDS01000002">
    <property type="protein sequence ID" value="EZK38499.1"/>
    <property type="molecule type" value="Genomic_DNA"/>
</dbReference>
<dbReference type="AlphaFoldDB" id="A0AAD3ATC1"/>
<dbReference type="RefSeq" id="WP_003021199.1">
    <property type="nucleotide sequence ID" value="NZ_KK211923.1"/>
</dbReference>
<evidence type="ECO:0000313" key="2">
    <source>
        <dbReference type="Proteomes" id="UP000023806"/>
    </source>
</evidence>
<comment type="caution">
    <text evidence="1">The sequence shown here is derived from an EMBL/GenBank/DDBJ whole genome shotgun (WGS) entry which is preliminary data.</text>
</comment>
<accession>A0AAD3ATC1</accession>
<reference evidence="1 2" key="1">
    <citation type="submission" date="2014-03" db="EMBL/GenBank/DDBJ databases">
        <title>The Genome Sequence of Francisella tularensis subsp. tularensis str. SCHU S4 substr. FSC043.</title>
        <authorList>
            <consortium name="The Broad Institute Genomics Platform"/>
            <consortium name="The Broad Institute Genome Sequencing Center for Infectious Disease"/>
            <person name="Chapman S.B."/>
            <person name="Guina T."/>
            <person name="Gelhaus C."/>
            <person name="Comer J."/>
            <person name="Sellati T."/>
            <person name="Sjostedt A."/>
            <person name="Young S.K."/>
            <person name="Zeng Q."/>
            <person name="Gargeya S."/>
            <person name="Abouelleil A."/>
            <person name="Alvarado L."/>
            <person name="Chapman S.B."/>
            <person name="Gainer-Dewar J."/>
            <person name="Goldberg J."/>
            <person name="Griggs A."/>
            <person name="Gujja S."/>
            <person name="Hansen M."/>
            <person name="Howarth C."/>
            <person name="Imamovic A."/>
            <person name="Larimer J."/>
            <person name="Murphy C."/>
            <person name="Naylor J."/>
            <person name="Pearson M."/>
            <person name="Poon T.W."/>
            <person name="Priest M."/>
            <person name="Roberts A."/>
            <person name="Saif S."/>
            <person name="Shea T."/>
            <person name="Sykes S."/>
            <person name="Wortman J."/>
            <person name="Nusbaum C."/>
            <person name="Birren B."/>
        </authorList>
    </citation>
    <scope>NUCLEOTIDE SEQUENCE [LARGE SCALE GENOMIC DNA]</scope>
    <source>
        <strain evidence="1 2">Schu S4</strain>
    </source>
</reference>
<sequence>MKQINIQKFITAKRIAKYSSLESYKLNILESQKYYSSLSILEVSLRNAIDFYFTERYGESWTDLLDIFKYKEISKIEEAKNFLKLKQEECTKDKIVAELNFGFCTSLFSKTYEEQMRKNNLIKIFNNLPKNKQINRAYLSRKLNNIRNFRNRIFHYEKIINKPEYLNIENDINEILEFLDKEILGFSIGLNI</sequence>
<name>A0AAD3ATC1_FRATT</name>
<protein>
    <recommendedName>
        <fullName evidence="3">Abi-like protein</fullName>
    </recommendedName>
</protein>
<proteinExistence type="predicted"/>
<evidence type="ECO:0000313" key="1">
    <source>
        <dbReference type="EMBL" id="EZK38499.1"/>
    </source>
</evidence>
<dbReference type="Proteomes" id="UP000023806">
    <property type="component" value="Unassembled WGS sequence"/>
</dbReference>
<organism evidence="1 2">
    <name type="scientific">Francisella tularensis subsp. tularensis str. SCHU S4 substr. FSC237</name>
    <dbReference type="NCBI Taxonomy" id="1341660"/>
    <lineage>
        <taxon>Bacteria</taxon>
        <taxon>Pseudomonadati</taxon>
        <taxon>Pseudomonadota</taxon>
        <taxon>Gammaproteobacteria</taxon>
        <taxon>Thiotrichales</taxon>
        <taxon>Francisellaceae</taxon>
        <taxon>Francisella</taxon>
    </lineage>
</organism>
<evidence type="ECO:0008006" key="3">
    <source>
        <dbReference type="Google" id="ProtNLM"/>
    </source>
</evidence>